<dbReference type="AlphaFoldDB" id="A0A5C6E2V7"/>
<dbReference type="EMBL" id="SJPY01000004">
    <property type="protein sequence ID" value="TWU41479.1"/>
    <property type="molecule type" value="Genomic_DNA"/>
</dbReference>
<feature type="compositionally biased region" description="Basic and acidic residues" evidence="1">
    <location>
        <begin position="8"/>
        <end position="26"/>
    </location>
</feature>
<comment type="caution">
    <text evidence="2">The sequence shown here is derived from an EMBL/GenBank/DDBJ whole genome shotgun (WGS) entry which is preliminary data.</text>
</comment>
<name>A0A5C6E2V7_9BACT</name>
<dbReference type="Proteomes" id="UP000315471">
    <property type="component" value="Unassembled WGS sequence"/>
</dbReference>
<evidence type="ECO:0000313" key="3">
    <source>
        <dbReference type="Proteomes" id="UP000315471"/>
    </source>
</evidence>
<sequence>MLVLGRCDGAKEERNEGSDGKVDSRKSRLYRSHTGCRSRPSTVLKCLLPILGKSRLKAELNLRPKEPPHIAWSDIER</sequence>
<gene>
    <name evidence="2" type="ORF">Q31b_29280</name>
</gene>
<reference evidence="2 3" key="1">
    <citation type="submission" date="2019-02" db="EMBL/GenBank/DDBJ databases">
        <title>Deep-cultivation of Planctomycetes and their phenomic and genomic characterization uncovers novel biology.</title>
        <authorList>
            <person name="Wiegand S."/>
            <person name="Jogler M."/>
            <person name="Boedeker C."/>
            <person name="Pinto D."/>
            <person name="Vollmers J."/>
            <person name="Rivas-Marin E."/>
            <person name="Kohn T."/>
            <person name="Peeters S.H."/>
            <person name="Heuer A."/>
            <person name="Rast P."/>
            <person name="Oberbeckmann S."/>
            <person name="Bunk B."/>
            <person name="Jeske O."/>
            <person name="Meyerdierks A."/>
            <person name="Storesund J.E."/>
            <person name="Kallscheuer N."/>
            <person name="Luecker S."/>
            <person name="Lage O.M."/>
            <person name="Pohl T."/>
            <person name="Merkel B.J."/>
            <person name="Hornburger P."/>
            <person name="Mueller R.-W."/>
            <person name="Bruemmer F."/>
            <person name="Labrenz M."/>
            <person name="Spormann A.M."/>
            <person name="Op Den Camp H."/>
            <person name="Overmann J."/>
            <person name="Amann R."/>
            <person name="Jetten M.S.M."/>
            <person name="Mascher T."/>
            <person name="Medema M.H."/>
            <person name="Devos D.P."/>
            <person name="Kaster A.-K."/>
            <person name="Ovreas L."/>
            <person name="Rohde M."/>
            <person name="Galperin M.Y."/>
            <person name="Jogler C."/>
        </authorList>
    </citation>
    <scope>NUCLEOTIDE SEQUENCE [LARGE SCALE GENOMIC DNA]</scope>
    <source>
        <strain evidence="2 3">Q31b</strain>
    </source>
</reference>
<proteinExistence type="predicted"/>
<protein>
    <submittedName>
        <fullName evidence="2">Uncharacterized protein</fullName>
    </submittedName>
</protein>
<evidence type="ECO:0000313" key="2">
    <source>
        <dbReference type="EMBL" id="TWU41479.1"/>
    </source>
</evidence>
<feature type="region of interest" description="Disordered" evidence="1">
    <location>
        <begin position="1"/>
        <end position="32"/>
    </location>
</feature>
<organism evidence="2 3">
    <name type="scientific">Novipirellula aureliae</name>
    <dbReference type="NCBI Taxonomy" id="2527966"/>
    <lineage>
        <taxon>Bacteria</taxon>
        <taxon>Pseudomonadati</taxon>
        <taxon>Planctomycetota</taxon>
        <taxon>Planctomycetia</taxon>
        <taxon>Pirellulales</taxon>
        <taxon>Pirellulaceae</taxon>
        <taxon>Novipirellula</taxon>
    </lineage>
</organism>
<accession>A0A5C6E2V7</accession>
<evidence type="ECO:0000256" key="1">
    <source>
        <dbReference type="SAM" id="MobiDB-lite"/>
    </source>
</evidence>
<keyword evidence="3" id="KW-1185">Reference proteome</keyword>